<reference evidence="1" key="1">
    <citation type="submission" date="2021-02" db="EMBL/GenBank/DDBJ databases">
        <authorList>
            <person name="Nowell W R."/>
        </authorList>
    </citation>
    <scope>NUCLEOTIDE SEQUENCE</scope>
</reference>
<dbReference type="OrthoDB" id="10466749at2759"/>
<dbReference type="Proteomes" id="UP000681722">
    <property type="component" value="Unassembled WGS sequence"/>
</dbReference>
<evidence type="ECO:0000313" key="1">
    <source>
        <dbReference type="EMBL" id="CAF0886042.1"/>
    </source>
</evidence>
<comment type="caution">
    <text evidence="1">The sequence shown here is derived from an EMBL/GenBank/DDBJ whole genome shotgun (WGS) entry which is preliminary data.</text>
</comment>
<proteinExistence type="predicted"/>
<accession>A0A813YLL5</accession>
<keyword evidence="3" id="KW-1185">Reference proteome</keyword>
<dbReference type="EMBL" id="CAJOBC010001317">
    <property type="protein sequence ID" value="CAF3671292.1"/>
    <property type="molecule type" value="Genomic_DNA"/>
</dbReference>
<dbReference type="SUPFAM" id="SSF48371">
    <property type="entry name" value="ARM repeat"/>
    <property type="match status" value="1"/>
</dbReference>
<organism evidence="1 3">
    <name type="scientific">Didymodactylos carnosus</name>
    <dbReference type="NCBI Taxonomy" id="1234261"/>
    <lineage>
        <taxon>Eukaryota</taxon>
        <taxon>Metazoa</taxon>
        <taxon>Spiralia</taxon>
        <taxon>Gnathifera</taxon>
        <taxon>Rotifera</taxon>
        <taxon>Eurotatoria</taxon>
        <taxon>Bdelloidea</taxon>
        <taxon>Philodinida</taxon>
        <taxon>Philodinidae</taxon>
        <taxon>Didymodactylos</taxon>
    </lineage>
</organism>
<evidence type="ECO:0000313" key="2">
    <source>
        <dbReference type="EMBL" id="CAF3671292.1"/>
    </source>
</evidence>
<dbReference type="Proteomes" id="UP000663829">
    <property type="component" value="Unassembled WGS sequence"/>
</dbReference>
<gene>
    <name evidence="1" type="ORF">GPM918_LOCUS7867</name>
    <name evidence="2" type="ORF">SRO942_LOCUS7867</name>
</gene>
<dbReference type="InterPro" id="IPR016024">
    <property type="entry name" value="ARM-type_fold"/>
</dbReference>
<protein>
    <submittedName>
        <fullName evidence="1">Uncharacterized protein</fullName>
    </submittedName>
</protein>
<evidence type="ECO:0000313" key="3">
    <source>
        <dbReference type="Proteomes" id="UP000663829"/>
    </source>
</evidence>
<name>A0A813YLL5_9BILA</name>
<sequence>MEKGFGEPGGGKTTLLRWLTLEFAGFLRQGETEKFSIEGRNEWETLAVQTPLINCSVISFARIPILIRTQFDAVAIEWILRDLAVHLYNNCPSGWIDTFDLIRLAFISLKALVQQRGNGSISNDKLNKHAKDFVDLLSCNVVGFATARGLDAYGFVHRTLEEYFVALTIVSPLTQDNVLSAKMMVDRILNCMWKAEYHEPLALAIGWLDLKWQSDDMNAFCLELMERRIGSLPIGCLLLTDVLRRLDSSRSSRMLTLLFTYILFSSAADDVSKEYLRQGLDNVTQEVADELFENLLHDPSRIERTCEFLIYCMEPIAGEDRWVLPSWMRNSRLAFLATWDDKDVNVETVVDLIFRRSAPLSRDIDYNILQSFLIDEKISGNQIHPAALSVIIALCGGIVKVENSIIFDPFQMHRVTPLAPLLIEYFKKDMHAAAQDIQWLLNECEIITFEASADDDIVQKHQLEWYTAAIIQTVKTTKFEYRPEDDELSTPVNVDFAVVRTAIEKAQERISKALSPSEDMRAADADLQLFSAALSIIRMCQFTHEQKELFEEAARATRSIQDGVLRILCVRHMCQIVGRWPDTALYDILRQILIEDNLRQLSHNLPLIIKALVLVSCIEEGEKMHPLLNQLFDNVVRCLNQSPKDEEDAGDQESVFQALRASSSSIAGLEMQIPSSFKTRSHLSDILELNSPVLHSLLFRTEPTFRGFPDNVLLCQIYIAELTVDTQTLMALAPFRGNYTPTLRSLNLTGKLFELWNWTWPGKKFSHHRLVSINTYLHSALNQRIEPAVWFDDRSVCDGIEVRDRSMIEHWLLYYNDKNNEGLWQFALLAVALLLKSGHEMFSSSVMERMFRILEKAFFHDVDSIRYQARTAFHCWYYDKVYVTCRAWSPWLWRVLRRIWSHSSSFPKLHVESVNDISLVLELESDRLRVPAKGDAVKDERFSFFVLIRSCSQNVHNYLVAHIRSVLSCDSTINDEYLATVIVHLVEVEISIDPELQNEHFFLLLKTIFYEQHSLPFTQRAALFALTSQEQGRNLLGNTIRLFHQDIAHKSNPVTTQERAKLTDNVLSLCLWALADAPVEHRSVDKSFFRSIEELSNSDAISRHAAACYGWLLWTDKEYHESIDDMQLRLDVTADFLYTVLTARRQCTVEREGHSDWCTYTVELLRSHWNELADRFLDDCYASLCASSRTLNRFNRGADFLFVACELAEQEPELFYQGVRKCVYAEEAFKKALYLAWKKGNVEQRRMCIELYSVFEVITVDLIDMLFTDLPDLYQNNETLFTPLNEIENREAIESLFPYLHSVSMAKRYLAANSLVHLAILEHISCVEVSQLLQDVLNDPMSNQLLYDPKQERSKPLSEQIRRLLLMLTCLHQVSSRELLHVLTPEKVIADFYECLEALRYPFHELT</sequence>
<dbReference type="EMBL" id="CAJNOQ010001317">
    <property type="protein sequence ID" value="CAF0886042.1"/>
    <property type="molecule type" value="Genomic_DNA"/>
</dbReference>